<dbReference type="AlphaFoldDB" id="A0AAE2VVF0"/>
<evidence type="ECO:0000313" key="4">
    <source>
        <dbReference type="Proteomes" id="UP000732193"/>
    </source>
</evidence>
<dbReference type="EMBL" id="JAFBRM010000001">
    <property type="protein sequence ID" value="MBM1712487.1"/>
    <property type="molecule type" value="Genomic_DNA"/>
</dbReference>
<evidence type="ECO:0000256" key="1">
    <source>
        <dbReference type="ARBA" id="ARBA00007884"/>
    </source>
</evidence>
<dbReference type="Pfam" id="PF08547">
    <property type="entry name" value="CIA30"/>
    <property type="match status" value="1"/>
</dbReference>
<evidence type="ECO:0000313" key="3">
    <source>
        <dbReference type="EMBL" id="MBM1712487.1"/>
    </source>
</evidence>
<name>A0AAE2VVF0_9RHOB</name>
<accession>A0AAE2VVF0</accession>
<dbReference type="InterPro" id="IPR013857">
    <property type="entry name" value="NADH-UbQ_OxRdtase-assoc_prot30"/>
</dbReference>
<comment type="caution">
    <text evidence="3">The sequence shown here is derived from an EMBL/GenBank/DDBJ whole genome shotgun (WGS) entry which is preliminary data.</text>
</comment>
<organism evidence="3 4">
    <name type="scientific">Sulfitobacter geojensis</name>
    <dbReference type="NCBI Taxonomy" id="1342299"/>
    <lineage>
        <taxon>Bacteria</taxon>
        <taxon>Pseudomonadati</taxon>
        <taxon>Pseudomonadota</taxon>
        <taxon>Alphaproteobacteria</taxon>
        <taxon>Rhodobacterales</taxon>
        <taxon>Roseobacteraceae</taxon>
        <taxon>Sulfitobacter</taxon>
    </lineage>
</organism>
<protein>
    <submittedName>
        <fullName evidence="3">CIA30 family protein</fullName>
    </submittedName>
</protein>
<dbReference type="InterPro" id="IPR008979">
    <property type="entry name" value="Galactose-bd-like_sf"/>
</dbReference>
<feature type="domain" description="NADH:ubiquinone oxidoreductase intermediate-associated protein 30" evidence="2">
    <location>
        <begin position="5"/>
        <end position="141"/>
    </location>
</feature>
<comment type="similarity">
    <text evidence="1">Belongs to the CIA30 family.</text>
</comment>
<dbReference type="SUPFAM" id="SSF49785">
    <property type="entry name" value="Galactose-binding domain-like"/>
    <property type="match status" value="1"/>
</dbReference>
<dbReference type="PANTHER" id="PTHR13194:SF19">
    <property type="entry name" value="NAD(P)-BINDING ROSSMANN-FOLD SUPERFAMILY PROTEIN"/>
    <property type="match status" value="1"/>
</dbReference>
<dbReference type="Proteomes" id="UP000732193">
    <property type="component" value="Unassembled WGS sequence"/>
</dbReference>
<dbReference type="PANTHER" id="PTHR13194">
    <property type="entry name" value="COMPLEX I INTERMEDIATE-ASSOCIATED PROTEIN 30"/>
    <property type="match status" value="1"/>
</dbReference>
<reference evidence="3 4" key="1">
    <citation type="submission" date="2021-01" db="EMBL/GenBank/DDBJ databases">
        <title>Diatom-associated Roseobacters Show Island Model of Population Structure.</title>
        <authorList>
            <person name="Qu L."/>
            <person name="Feng X."/>
            <person name="Chen Y."/>
            <person name="Li L."/>
            <person name="Wang X."/>
            <person name="Hu Z."/>
            <person name="Wang H."/>
            <person name="Luo H."/>
        </authorList>
    </citation>
    <scope>NUCLEOTIDE SEQUENCE [LARGE SCALE GENOMIC DNA]</scope>
    <source>
        <strain evidence="3 4">TR60-84</strain>
    </source>
</reference>
<dbReference type="InterPro" id="IPR039131">
    <property type="entry name" value="NDUFAF1"/>
</dbReference>
<sequence length="155" mass="17379">MELTPDWECVTDTVMGGVSTGRIETVVIDGRSATRLTGKVSLENNGGFVQMAFDVAGHGAALDATAFSGIAFEVYGRNKAYDLRLRTDQLEKPWHSYRTDFMTKPEWQSLRIPFADITPHRTDIPFDPSRLRRIGILAIGREFEADIAVRAVRLY</sequence>
<gene>
    <name evidence="3" type="ORF">JQV55_02805</name>
</gene>
<evidence type="ECO:0000259" key="2">
    <source>
        <dbReference type="Pfam" id="PF08547"/>
    </source>
</evidence>
<keyword evidence="4" id="KW-1185">Reference proteome</keyword>
<dbReference type="RefSeq" id="WP_203241174.1">
    <property type="nucleotide sequence ID" value="NZ_JAFBRH010000001.1"/>
</dbReference>
<proteinExistence type="inferred from homology"/>